<dbReference type="InterPro" id="IPR025508">
    <property type="entry name" value="DUF4395"/>
</dbReference>
<keyword evidence="1" id="KW-1133">Transmembrane helix</keyword>
<keyword evidence="4" id="KW-1185">Reference proteome</keyword>
<accession>A0A4R8URG7</accession>
<keyword evidence="1" id="KW-0472">Membrane</keyword>
<feature type="transmembrane region" description="Helical" evidence="1">
    <location>
        <begin position="201"/>
        <end position="222"/>
    </location>
</feature>
<evidence type="ECO:0000313" key="3">
    <source>
        <dbReference type="EMBL" id="TFB69103.1"/>
    </source>
</evidence>
<sequence length="302" mass="32789">MDEALRWKRIFRRGGVDLIRQGPEANSVAEMLQHCRESRAARAGATVRIVTDVFAGGSEKGLVLQGEILFGGGEAGLADEPEPLSEPRRSWSCDDVRTLFSKLFLKSGFTSSLRYYPQRRNRPCGSYYLKPALSSASMKDLRMAALSGFTKTNLDKQGFGGLDDEAKSCFARPLRFTPAVGTVLIVVGLALQSPIFLGVGAIVPLTGALFPRGMILDLVYNLGVRHIFGAPALPPTPSPRRFSYLLSTVLIAGSAVSFFYGLSALGFVLGGMVALGGTILTTTHWCLGSWFYRLFFAHRAAR</sequence>
<dbReference type="Pfam" id="PF14340">
    <property type="entry name" value="DUF4395"/>
    <property type="match status" value="1"/>
</dbReference>
<dbReference type="Proteomes" id="UP000298173">
    <property type="component" value="Unassembled WGS sequence"/>
</dbReference>
<evidence type="ECO:0000259" key="2">
    <source>
        <dbReference type="Pfam" id="PF14340"/>
    </source>
</evidence>
<keyword evidence="1" id="KW-0812">Transmembrane</keyword>
<evidence type="ECO:0000313" key="4">
    <source>
        <dbReference type="Proteomes" id="UP000298173"/>
    </source>
</evidence>
<feature type="transmembrane region" description="Helical" evidence="1">
    <location>
        <begin position="176"/>
        <end position="195"/>
    </location>
</feature>
<organism evidence="3 4">
    <name type="scientific">Cryobacterium glaciale</name>
    <dbReference type="NCBI Taxonomy" id="1259145"/>
    <lineage>
        <taxon>Bacteria</taxon>
        <taxon>Bacillati</taxon>
        <taxon>Actinomycetota</taxon>
        <taxon>Actinomycetes</taxon>
        <taxon>Micrococcales</taxon>
        <taxon>Microbacteriaceae</taxon>
        <taxon>Cryobacterium</taxon>
    </lineage>
</organism>
<gene>
    <name evidence="3" type="ORF">E3O06_16165</name>
</gene>
<dbReference type="OrthoDB" id="1494512at2"/>
<name>A0A4R8URG7_9MICO</name>
<comment type="caution">
    <text evidence="3">The sequence shown here is derived from an EMBL/GenBank/DDBJ whole genome shotgun (WGS) entry which is preliminary data.</text>
</comment>
<feature type="transmembrane region" description="Helical" evidence="1">
    <location>
        <begin position="268"/>
        <end position="292"/>
    </location>
</feature>
<feature type="transmembrane region" description="Helical" evidence="1">
    <location>
        <begin position="242"/>
        <end position="262"/>
    </location>
</feature>
<reference evidence="3 4" key="1">
    <citation type="submission" date="2019-03" db="EMBL/GenBank/DDBJ databases">
        <title>Genomics of glacier-inhabiting Cryobacterium strains.</title>
        <authorList>
            <person name="Liu Q."/>
            <person name="Xin Y.-H."/>
        </authorList>
    </citation>
    <scope>NUCLEOTIDE SEQUENCE [LARGE SCALE GENOMIC DNA]</scope>
    <source>
        <strain evidence="3 4">HLT2-23</strain>
    </source>
</reference>
<proteinExistence type="predicted"/>
<dbReference type="EMBL" id="SOEY01000031">
    <property type="protein sequence ID" value="TFB69103.1"/>
    <property type="molecule type" value="Genomic_DNA"/>
</dbReference>
<evidence type="ECO:0000256" key="1">
    <source>
        <dbReference type="SAM" id="Phobius"/>
    </source>
</evidence>
<protein>
    <submittedName>
        <fullName evidence="3">DUF4395 domain-containing protein</fullName>
    </submittedName>
</protein>
<feature type="domain" description="DUF4395" evidence="2">
    <location>
        <begin position="173"/>
        <end position="295"/>
    </location>
</feature>
<dbReference type="AlphaFoldDB" id="A0A4R8URG7"/>